<proteinExistence type="predicted"/>
<gene>
    <name evidence="1" type="ORF">GETHLI_14810</name>
</gene>
<reference evidence="1 2" key="1">
    <citation type="journal article" date="2023" name="Antonie Van Leeuwenhoek">
        <title>Mesoterricola silvestris gen. nov., sp. nov., Mesoterricola sediminis sp. nov., Geothrix oryzae sp. nov., Geothrix edaphica sp. nov., Geothrix rubra sp. nov., and Geothrix limicola sp. nov., six novel members of Acidobacteriota isolated from soils.</title>
        <authorList>
            <person name="Itoh H."/>
            <person name="Sugisawa Y."/>
            <person name="Mise K."/>
            <person name="Xu Z."/>
            <person name="Kuniyasu M."/>
            <person name="Ushijima N."/>
            <person name="Kawano K."/>
            <person name="Kobayashi E."/>
            <person name="Shiratori Y."/>
            <person name="Masuda Y."/>
            <person name="Senoo K."/>
        </authorList>
    </citation>
    <scope>NUCLEOTIDE SEQUENCE [LARGE SCALE GENOMIC DNA]</scope>
    <source>
        <strain evidence="1 2">Red804</strain>
    </source>
</reference>
<name>A0ABQ5QEG2_9BACT</name>
<comment type="caution">
    <text evidence="1">The sequence shown here is derived from an EMBL/GenBank/DDBJ whole genome shotgun (WGS) entry which is preliminary data.</text>
</comment>
<organism evidence="1 2">
    <name type="scientific">Geothrix limicola</name>
    <dbReference type="NCBI Taxonomy" id="2927978"/>
    <lineage>
        <taxon>Bacteria</taxon>
        <taxon>Pseudomonadati</taxon>
        <taxon>Acidobacteriota</taxon>
        <taxon>Holophagae</taxon>
        <taxon>Holophagales</taxon>
        <taxon>Holophagaceae</taxon>
        <taxon>Geothrix</taxon>
    </lineage>
</organism>
<evidence type="ECO:0000313" key="1">
    <source>
        <dbReference type="EMBL" id="GLH72979.1"/>
    </source>
</evidence>
<sequence length="228" mass="24953">MALCGVLLALGSACKRPETALREKPVQRVELVQTVPGMTPEEEKALVAQLSEGLGVPVEAAKPTADSVRVFRLTLSGEPNPNVERGRWKAVLVSTGYGALFGALCPAIAFTFWQTWRSAAIATGAGALIGLGYGPTWYEHNQASLKELGYLPWQFKDEWEVLERRGDRQEVVASSETVWLFGGNGTPYLDLKPHLKPLPEGSRSEANIRQASLRAYAEALVQHVRNKK</sequence>
<dbReference type="EMBL" id="BSDE01000002">
    <property type="protein sequence ID" value="GLH72979.1"/>
    <property type="molecule type" value="Genomic_DNA"/>
</dbReference>
<protein>
    <submittedName>
        <fullName evidence="1">Uncharacterized protein</fullName>
    </submittedName>
</protein>
<keyword evidence="2" id="KW-1185">Reference proteome</keyword>
<evidence type="ECO:0000313" key="2">
    <source>
        <dbReference type="Proteomes" id="UP001165069"/>
    </source>
</evidence>
<dbReference type="Proteomes" id="UP001165069">
    <property type="component" value="Unassembled WGS sequence"/>
</dbReference>
<accession>A0ABQ5QEG2</accession>